<dbReference type="EC" id="1.6.5.5" evidence="2"/>
<keyword evidence="2" id="KW-0560">Oxidoreductase</keyword>
<dbReference type="Pfam" id="PF00107">
    <property type="entry name" value="ADH_zinc_N"/>
    <property type="match status" value="1"/>
</dbReference>
<dbReference type="PROSITE" id="PS01162">
    <property type="entry name" value="QOR_ZETA_CRYSTAL"/>
    <property type="match status" value="1"/>
</dbReference>
<dbReference type="InterPro" id="IPR013149">
    <property type="entry name" value="ADH-like_C"/>
</dbReference>
<dbReference type="GO" id="GO:0008270">
    <property type="term" value="F:zinc ion binding"/>
    <property type="evidence" value="ECO:0007669"/>
    <property type="project" value="InterPro"/>
</dbReference>
<dbReference type="EMBL" id="JACCBN010000001">
    <property type="protein sequence ID" value="NYD36056.1"/>
    <property type="molecule type" value="Genomic_DNA"/>
</dbReference>
<gene>
    <name evidence="2" type="ORF">BJ983_002158</name>
</gene>
<dbReference type="InterPro" id="IPR002364">
    <property type="entry name" value="Quin_OxRdtase/zeta-crystal_CS"/>
</dbReference>
<dbReference type="InterPro" id="IPR020843">
    <property type="entry name" value="ER"/>
</dbReference>
<comment type="caution">
    <text evidence="2">The sequence shown here is derived from an EMBL/GenBank/DDBJ whole genome shotgun (WGS) entry which is preliminary data.</text>
</comment>
<evidence type="ECO:0000313" key="2">
    <source>
        <dbReference type="EMBL" id="NYD36056.1"/>
    </source>
</evidence>
<dbReference type="Gene3D" id="3.90.180.10">
    <property type="entry name" value="Medium-chain alcohol dehydrogenases, catalytic domain"/>
    <property type="match status" value="1"/>
</dbReference>
<reference evidence="2 3" key="1">
    <citation type="submission" date="2020-07" db="EMBL/GenBank/DDBJ databases">
        <title>Sequencing the genomes of 1000 actinobacteria strains.</title>
        <authorList>
            <person name="Klenk H.-P."/>
        </authorList>
    </citation>
    <scope>NUCLEOTIDE SEQUENCE [LARGE SCALE GENOMIC DNA]</scope>
    <source>
        <strain evidence="2 3">DSM 45772</strain>
    </source>
</reference>
<accession>A0A7Y9DV94</accession>
<dbReference type="InterPro" id="IPR051397">
    <property type="entry name" value="Zn-ADH-like_protein"/>
</dbReference>
<feature type="domain" description="Enoyl reductase (ER)" evidence="1">
    <location>
        <begin position="11"/>
        <end position="324"/>
    </location>
</feature>
<dbReference type="Gene3D" id="3.40.50.720">
    <property type="entry name" value="NAD(P)-binding Rossmann-like Domain"/>
    <property type="match status" value="1"/>
</dbReference>
<dbReference type="Pfam" id="PF08240">
    <property type="entry name" value="ADH_N"/>
    <property type="match status" value="1"/>
</dbReference>
<dbReference type="InterPro" id="IPR036291">
    <property type="entry name" value="NAD(P)-bd_dom_sf"/>
</dbReference>
<dbReference type="GO" id="GO:0003960">
    <property type="term" value="F:quinone reductase (NADPH) activity"/>
    <property type="evidence" value="ECO:0007669"/>
    <property type="project" value="UniProtKB-EC"/>
</dbReference>
<evidence type="ECO:0000313" key="3">
    <source>
        <dbReference type="Proteomes" id="UP000535890"/>
    </source>
</evidence>
<dbReference type="InterPro" id="IPR011032">
    <property type="entry name" value="GroES-like_sf"/>
</dbReference>
<dbReference type="PANTHER" id="PTHR43677:SF4">
    <property type="entry name" value="QUINONE OXIDOREDUCTASE-LIKE PROTEIN 2"/>
    <property type="match status" value="1"/>
</dbReference>
<evidence type="ECO:0000259" key="1">
    <source>
        <dbReference type="SMART" id="SM00829"/>
    </source>
</evidence>
<organism evidence="2 3">
    <name type="scientific">Actinomycetospora corticicola</name>
    <dbReference type="NCBI Taxonomy" id="663602"/>
    <lineage>
        <taxon>Bacteria</taxon>
        <taxon>Bacillati</taxon>
        <taxon>Actinomycetota</taxon>
        <taxon>Actinomycetes</taxon>
        <taxon>Pseudonocardiales</taxon>
        <taxon>Pseudonocardiaceae</taxon>
        <taxon>Actinomycetospora</taxon>
    </lineage>
</organism>
<name>A0A7Y9DV94_9PSEU</name>
<dbReference type="CDD" id="cd08241">
    <property type="entry name" value="QOR1"/>
    <property type="match status" value="1"/>
</dbReference>
<dbReference type="SUPFAM" id="SSF50129">
    <property type="entry name" value="GroES-like"/>
    <property type="match status" value="1"/>
</dbReference>
<dbReference type="InterPro" id="IPR013154">
    <property type="entry name" value="ADH-like_N"/>
</dbReference>
<dbReference type="AlphaFoldDB" id="A0A7Y9DV94"/>
<dbReference type="RefSeq" id="WP_179793793.1">
    <property type="nucleotide sequence ID" value="NZ_BAABHP010000007.1"/>
</dbReference>
<dbReference type="SUPFAM" id="SSF51735">
    <property type="entry name" value="NAD(P)-binding Rossmann-fold domains"/>
    <property type="match status" value="1"/>
</dbReference>
<protein>
    <submittedName>
        <fullName evidence="2">NADPH2:quinone reductase</fullName>
        <ecNumber evidence="2">1.6.5.5</ecNumber>
    </submittedName>
</protein>
<dbReference type="Proteomes" id="UP000535890">
    <property type="component" value="Unassembled WGS sequence"/>
</dbReference>
<keyword evidence="3" id="KW-1185">Reference proteome</keyword>
<proteinExistence type="predicted"/>
<dbReference type="SMART" id="SM00829">
    <property type="entry name" value="PKS_ER"/>
    <property type="match status" value="1"/>
</dbReference>
<dbReference type="PANTHER" id="PTHR43677">
    <property type="entry name" value="SHORT-CHAIN DEHYDROGENASE/REDUCTASE"/>
    <property type="match status" value="1"/>
</dbReference>
<sequence length="328" mass="34072">MRAVQVSKLEGPEALEVVEIDEPVAGPDQVLIDVEAAGVVFPDLLQTRGEYQMRPELPFVLGSEVAGTVRTAPEGSGFAPGDRVAALCVVGAFAETVVAPVDQTFPLPDGVSFDVGAGLPMNYLTAEFVVATRGRLADGDTVLVHGAAGGVGIACIQFAKARGATVIAVVSTDGKAEVARAAGADHAVLVTDAEGTGFKDAVLALTDKRGVDVIVDPVGGDRFTDSLRSLARGGRLVVVGFTGGEIPTVKVNRLLLRNTEVVGAGWGEWAWNNPGYMRRQWDDLTADIAAGRLAPPISGVYPLAEAAAAVGELAERRVTGKVVIHTRE</sequence>